<protein>
    <recommendedName>
        <fullName evidence="3">Glycosyltransferase</fullName>
    </recommendedName>
</protein>
<sequence length="215" mass="23791">MSRNSEQALLVFTRNPERGKCKTRLAATVGDDAALRIYTFLLRHTAAVCTGLPDTDKFVYYSEYLGDGKLWDPAVFKPRLQEGPDLGARMEHAFRTAFDAGYQRVVLIGSDLYDLGTGDLSRAFDALQDAPVVIGPATDGGYYLMGLTGPMPQLFRGMAWGTDTVLPNTMDALGKIRPHLLDFRNDVDYYEDIAGIPAFEPFLKDHATNDGKTTR</sequence>
<proteinExistence type="predicted"/>
<dbReference type="OrthoDB" id="9798250at2"/>
<organism evidence="1 2">
    <name type="scientific">Robiginitalea biformata (strain ATCC BAA-864 / DSM 15991 / KCTC 12146 / HTCC2501)</name>
    <dbReference type="NCBI Taxonomy" id="313596"/>
    <lineage>
        <taxon>Bacteria</taxon>
        <taxon>Pseudomonadati</taxon>
        <taxon>Bacteroidota</taxon>
        <taxon>Flavobacteriia</taxon>
        <taxon>Flavobacteriales</taxon>
        <taxon>Flavobacteriaceae</taxon>
        <taxon>Robiginitalea</taxon>
    </lineage>
</organism>
<dbReference type="RefSeq" id="WP_015753737.1">
    <property type="nucleotide sequence ID" value="NC_013222.1"/>
</dbReference>
<evidence type="ECO:0000313" key="1">
    <source>
        <dbReference type="EMBL" id="EAR16981.1"/>
    </source>
</evidence>
<dbReference type="NCBIfam" id="TIGR04282">
    <property type="entry name" value="glyco_like_cofC"/>
    <property type="match status" value="1"/>
</dbReference>
<name>A4CJ73_ROBBH</name>
<dbReference type="InterPro" id="IPR029044">
    <property type="entry name" value="Nucleotide-diphossugar_trans"/>
</dbReference>
<dbReference type="Proteomes" id="UP000009049">
    <property type="component" value="Chromosome"/>
</dbReference>
<dbReference type="STRING" id="313596.RB2501_08765"/>
<evidence type="ECO:0000313" key="2">
    <source>
        <dbReference type="Proteomes" id="UP000009049"/>
    </source>
</evidence>
<reference evidence="1 2" key="1">
    <citation type="journal article" date="2009" name="J. Bacteriol.">
        <title>Complete genome sequence of Robiginitalea biformata HTCC2501.</title>
        <authorList>
            <person name="Oh H.M."/>
            <person name="Giovannoni S.J."/>
            <person name="Lee K."/>
            <person name="Ferriera S."/>
            <person name="Johnson J."/>
            <person name="Cho J.C."/>
        </authorList>
    </citation>
    <scope>NUCLEOTIDE SEQUENCE [LARGE SCALE GENOMIC DNA]</scope>
    <source>
        <strain evidence="2">ATCC BAA-864 / HTCC2501 / KCTC 12146</strain>
    </source>
</reference>
<dbReference type="KEGG" id="rbi:RB2501_08765"/>
<dbReference type="eggNOG" id="COG3222">
    <property type="taxonomic scope" value="Bacteria"/>
</dbReference>
<dbReference type="InterPro" id="IPR018641">
    <property type="entry name" value="Trfase_1_rSAM/seldom-assoc"/>
</dbReference>
<dbReference type="EMBL" id="CP001712">
    <property type="protein sequence ID" value="EAR16981.1"/>
    <property type="molecule type" value="Genomic_DNA"/>
</dbReference>
<dbReference type="AlphaFoldDB" id="A4CJ73"/>
<dbReference type="SUPFAM" id="SSF53448">
    <property type="entry name" value="Nucleotide-diphospho-sugar transferases"/>
    <property type="match status" value="1"/>
</dbReference>
<gene>
    <name evidence="1" type="ordered locus">RB2501_08765</name>
</gene>
<dbReference type="Pfam" id="PF09837">
    <property type="entry name" value="DUF2064"/>
    <property type="match status" value="1"/>
</dbReference>
<keyword evidence="2" id="KW-1185">Reference proteome</keyword>
<evidence type="ECO:0008006" key="3">
    <source>
        <dbReference type="Google" id="ProtNLM"/>
    </source>
</evidence>
<dbReference type="HOGENOM" id="CLU_075662_2_0_10"/>
<dbReference type="PANTHER" id="PTHR36529">
    <property type="entry name" value="SLL1095 PROTEIN"/>
    <property type="match status" value="1"/>
</dbReference>
<dbReference type="PANTHER" id="PTHR36529:SF1">
    <property type="entry name" value="GLYCOSYLTRANSFERASE"/>
    <property type="match status" value="1"/>
</dbReference>
<dbReference type="Gene3D" id="3.90.550.10">
    <property type="entry name" value="Spore Coat Polysaccharide Biosynthesis Protein SpsA, Chain A"/>
    <property type="match status" value="1"/>
</dbReference>
<accession>A4CJ73</accession>